<dbReference type="Pfam" id="PF00241">
    <property type="entry name" value="Cofilin_ADF"/>
    <property type="match status" value="1"/>
</dbReference>
<proteinExistence type="inferred from homology"/>
<evidence type="ECO:0000256" key="1">
    <source>
        <dbReference type="ARBA" id="ARBA00004245"/>
    </source>
</evidence>
<dbReference type="Proteomes" id="UP000243876">
    <property type="component" value="Unassembled WGS sequence"/>
</dbReference>
<keyword evidence="4" id="KW-0206">Cytoskeleton</keyword>
<dbReference type="PROSITE" id="PS51263">
    <property type="entry name" value="ADF_H"/>
    <property type="match status" value="1"/>
</dbReference>
<accession>A0A0D6EMC5</accession>
<dbReference type="PANTHER" id="PTHR10829">
    <property type="entry name" value="CORTACTIN AND DREBRIN"/>
    <property type="match status" value="1"/>
</dbReference>
<dbReference type="GO" id="GO:0030427">
    <property type="term" value="C:site of polarized growth"/>
    <property type="evidence" value="ECO:0007669"/>
    <property type="project" value="TreeGrafter"/>
</dbReference>
<dbReference type="CDD" id="cd11282">
    <property type="entry name" value="ADF_coactosin_like"/>
    <property type="match status" value="1"/>
</dbReference>
<protein>
    <submittedName>
        <fullName evidence="7">SPOSA6832_02530-mRNA-1:cds</fullName>
    </submittedName>
</protein>
<dbReference type="OrthoDB" id="20822at2759"/>
<dbReference type="GO" id="GO:0030833">
    <property type="term" value="P:regulation of actin filament polymerization"/>
    <property type="evidence" value="ECO:0007669"/>
    <property type="project" value="TreeGrafter"/>
</dbReference>
<evidence type="ECO:0000256" key="4">
    <source>
        <dbReference type="ARBA" id="ARBA00023212"/>
    </source>
</evidence>
<evidence type="ECO:0000313" key="7">
    <source>
        <dbReference type="EMBL" id="CEQ40873.1"/>
    </source>
</evidence>
<dbReference type="InterPro" id="IPR002108">
    <property type="entry name" value="ADF-H"/>
</dbReference>
<dbReference type="PANTHER" id="PTHR10829:SF56">
    <property type="entry name" value="ADF-H DOMAIN-CONTAINING PROTEIN"/>
    <property type="match status" value="1"/>
</dbReference>
<gene>
    <name evidence="7" type="primary">SPOSA6832_02530</name>
</gene>
<dbReference type="GO" id="GO:0051015">
    <property type="term" value="F:actin filament binding"/>
    <property type="evidence" value="ECO:0007669"/>
    <property type="project" value="TreeGrafter"/>
</dbReference>
<keyword evidence="8" id="KW-1185">Reference proteome</keyword>
<dbReference type="GO" id="GO:0030864">
    <property type="term" value="C:cortical actin cytoskeleton"/>
    <property type="evidence" value="ECO:0007669"/>
    <property type="project" value="TreeGrafter"/>
</dbReference>
<feature type="domain" description="ADF-H" evidence="6">
    <location>
        <begin position="5"/>
        <end position="155"/>
    </location>
</feature>
<dbReference type="GO" id="GO:0005884">
    <property type="term" value="C:actin filament"/>
    <property type="evidence" value="ECO:0007669"/>
    <property type="project" value="TreeGrafter"/>
</dbReference>
<comment type="subcellular location">
    <subcellularLocation>
        <location evidence="1">Cytoplasm</location>
        <location evidence="1">Cytoskeleton</location>
    </subcellularLocation>
</comment>
<dbReference type="AlphaFoldDB" id="A0A0D6EMC5"/>
<evidence type="ECO:0000313" key="8">
    <source>
        <dbReference type="Proteomes" id="UP000243876"/>
    </source>
</evidence>
<evidence type="ECO:0000259" key="6">
    <source>
        <dbReference type="PROSITE" id="PS51263"/>
    </source>
</evidence>
<dbReference type="SMART" id="SM00102">
    <property type="entry name" value="ADF"/>
    <property type="match status" value="1"/>
</dbReference>
<dbReference type="FunFam" id="3.40.20.10:FF:000018">
    <property type="entry name" value="Coactosin-like 1"/>
    <property type="match status" value="1"/>
</dbReference>
<comment type="similarity">
    <text evidence="5">Belongs to the actin-binding proteins ADF family. Coactosin subfamily.</text>
</comment>
<keyword evidence="3" id="KW-0009">Actin-binding</keyword>
<dbReference type="EMBL" id="CENE01000009">
    <property type="protein sequence ID" value="CEQ40873.1"/>
    <property type="molecule type" value="Genomic_DNA"/>
</dbReference>
<organism evidence="7 8">
    <name type="scientific">Sporidiobolus salmonicolor</name>
    <name type="common">Yeast-like fungus</name>
    <name type="synonym">Sporobolomyces salmonicolor</name>
    <dbReference type="NCBI Taxonomy" id="5005"/>
    <lineage>
        <taxon>Eukaryota</taxon>
        <taxon>Fungi</taxon>
        <taxon>Dikarya</taxon>
        <taxon>Basidiomycota</taxon>
        <taxon>Pucciniomycotina</taxon>
        <taxon>Microbotryomycetes</taxon>
        <taxon>Sporidiobolales</taxon>
        <taxon>Sporidiobolaceae</taxon>
        <taxon>Sporobolomyces</taxon>
    </lineage>
</organism>
<sequence>MHQPNLQKNALSPNRSLAYEDVRSDKSETNWLLLDYAGPREDRLVLTATGTGEEIRVLTWRWSDRKQGLAEIKGQLKDDNASFAYIRVKYANDAQSFREKFILVTWIGANVKVMRKAKLSVHAADVKQVLRAYSIDVPASSVLDLAEEPIVTRLRQAGGANYNRSDF</sequence>
<reference evidence="8" key="1">
    <citation type="submission" date="2015-02" db="EMBL/GenBank/DDBJ databases">
        <authorList>
            <person name="Gon?alves P."/>
        </authorList>
    </citation>
    <scope>NUCLEOTIDE SEQUENCE [LARGE SCALE GENOMIC DNA]</scope>
</reference>
<dbReference type="InterPro" id="IPR029006">
    <property type="entry name" value="ADF-H/Gelsolin-like_dom_sf"/>
</dbReference>
<dbReference type="Gene3D" id="3.40.20.10">
    <property type="entry name" value="Severin"/>
    <property type="match status" value="1"/>
</dbReference>
<evidence type="ECO:0000256" key="3">
    <source>
        <dbReference type="ARBA" id="ARBA00023203"/>
    </source>
</evidence>
<keyword evidence="2" id="KW-0963">Cytoplasm</keyword>
<dbReference type="SUPFAM" id="SSF55753">
    <property type="entry name" value="Actin depolymerizing proteins"/>
    <property type="match status" value="1"/>
</dbReference>
<evidence type="ECO:0000256" key="5">
    <source>
        <dbReference type="ARBA" id="ARBA00038052"/>
    </source>
</evidence>
<name>A0A0D6EMC5_SPOSA</name>
<evidence type="ECO:0000256" key="2">
    <source>
        <dbReference type="ARBA" id="ARBA00022490"/>
    </source>
</evidence>